<evidence type="ECO:0000256" key="1">
    <source>
        <dbReference type="ARBA" id="ARBA00022441"/>
    </source>
</evidence>
<protein>
    <recommendedName>
        <fullName evidence="4">Kelch-like ECH-associated protein 1</fullName>
    </recommendedName>
</protein>
<accession>A0ABD2G748</accession>
<evidence type="ECO:0000313" key="2">
    <source>
        <dbReference type="EMBL" id="KAL3049436.1"/>
    </source>
</evidence>
<organism evidence="2 3">
    <name type="scientific">Pagothenia borchgrevinki</name>
    <name type="common">Bald rockcod</name>
    <name type="synonym">Trematomus borchgrevinki</name>
    <dbReference type="NCBI Taxonomy" id="8213"/>
    <lineage>
        <taxon>Eukaryota</taxon>
        <taxon>Metazoa</taxon>
        <taxon>Chordata</taxon>
        <taxon>Craniata</taxon>
        <taxon>Vertebrata</taxon>
        <taxon>Euteleostomi</taxon>
        <taxon>Actinopterygii</taxon>
        <taxon>Neopterygii</taxon>
        <taxon>Teleostei</taxon>
        <taxon>Neoteleostei</taxon>
        <taxon>Acanthomorphata</taxon>
        <taxon>Eupercaria</taxon>
        <taxon>Perciformes</taxon>
        <taxon>Notothenioidei</taxon>
        <taxon>Nototheniidae</taxon>
        <taxon>Pagothenia</taxon>
    </lineage>
</organism>
<keyword evidence="3" id="KW-1185">Reference proteome</keyword>
<dbReference type="PANTHER" id="PTHR46375">
    <property type="entry name" value="KELCH REPEAT AND BTB DOMAIN-CONTAINING PROTEIN 13-RELATED"/>
    <property type="match status" value="1"/>
</dbReference>
<reference evidence="2 3" key="1">
    <citation type="journal article" date="2022" name="G3 (Bethesda)">
        <title>Evaluating Illumina-, Nanopore-, and PacBio-based genome assembly strategies with the bald notothen, Trematomus borchgrevinki.</title>
        <authorList>
            <person name="Rayamajhi N."/>
            <person name="Cheng C.C."/>
            <person name="Catchen J.M."/>
        </authorList>
    </citation>
    <scope>NUCLEOTIDE SEQUENCE [LARGE SCALE GENOMIC DNA]</scope>
    <source>
        <strain evidence="2">AGRC-2024</strain>
    </source>
</reference>
<keyword evidence="1" id="KW-0880">Kelch repeat</keyword>
<dbReference type="SMART" id="SM00612">
    <property type="entry name" value="Kelch"/>
    <property type="match status" value="2"/>
</dbReference>
<dbReference type="PANTHER" id="PTHR46375:SF3">
    <property type="entry name" value="KELCH REPEAT AND BTB DOMAIN-CONTAINING PROTEIN 13"/>
    <property type="match status" value="1"/>
</dbReference>
<dbReference type="InterPro" id="IPR006652">
    <property type="entry name" value="Kelch_1"/>
</dbReference>
<proteinExistence type="predicted"/>
<gene>
    <name evidence="2" type="ORF">OYC64_008817</name>
</gene>
<dbReference type="Gene3D" id="2.120.10.80">
    <property type="entry name" value="Kelch-type beta propeller"/>
    <property type="match status" value="1"/>
</dbReference>
<evidence type="ECO:0008006" key="4">
    <source>
        <dbReference type="Google" id="ProtNLM"/>
    </source>
</evidence>
<dbReference type="Pfam" id="PF01344">
    <property type="entry name" value="Kelch_1"/>
    <property type="match status" value="2"/>
</dbReference>
<dbReference type="InterPro" id="IPR015915">
    <property type="entry name" value="Kelch-typ_b-propeller"/>
</dbReference>
<dbReference type="Proteomes" id="UP001619887">
    <property type="component" value="Unassembled WGS sequence"/>
</dbReference>
<dbReference type="SUPFAM" id="SSF117281">
    <property type="entry name" value="Kelch motif"/>
    <property type="match status" value="1"/>
</dbReference>
<sequence>MTTIRSGLGLVCLNSHLYAIGGYDGLSQLCSVERYNIARNQWEPRASMQYCRSAHGVTVHQGCIFVLGGFNQNGFMSSVECFCPDRNEWMCVTNMPVGRSGMGVAVTMEPCPGSLPEQEEDEDGAS</sequence>
<dbReference type="AlphaFoldDB" id="A0ABD2G748"/>
<reference evidence="2 3" key="2">
    <citation type="journal article" date="2024" name="G3 (Bethesda)">
        <title>The genome of the cryopelagic Antarctic bald notothen, Trematomus borchgrevinki.</title>
        <authorList>
            <person name="Rayamajhi N."/>
            <person name="Rivera-Colon A.G."/>
            <person name="Minhas B.F."/>
            <person name="Cheng C.C."/>
            <person name="Catchen J.M."/>
        </authorList>
    </citation>
    <scope>NUCLEOTIDE SEQUENCE [LARGE SCALE GENOMIC DNA]</scope>
    <source>
        <strain evidence="2">AGRC-2024</strain>
    </source>
</reference>
<dbReference type="InterPro" id="IPR052392">
    <property type="entry name" value="Kelch-BTB_domain-containing"/>
</dbReference>
<evidence type="ECO:0000313" key="3">
    <source>
        <dbReference type="Proteomes" id="UP001619887"/>
    </source>
</evidence>
<dbReference type="EMBL" id="JBIYXZ010002082">
    <property type="protein sequence ID" value="KAL3049436.1"/>
    <property type="molecule type" value="Genomic_DNA"/>
</dbReference>
<comment type="caution">
    <text evidence="2">The sequence shown here is derived from an EMBL/GenBank/DDBJ whole genome shotgun (WGS) entry which is preliminary data.</text>
</comment>
<name>A0ABD2G748_PAGBO</name>